<evidence type="ECO:0000256" key="1">
    <source>
        <dbReference type="SAM" id="MobiDB-lite"/>
    </source>
</evidence>
<reference evidence="2" key="1">
    <citation type="submission" date="2021-01" db="EMBL/GenBank/DDBJ databases">
        <authorList>
            <person name="Corre E."/>
            <person name="Pelletier E."/>
            <person name="Niang G."/>
            <person name="Scheremetjew M."/>
            <person name="Finn R."/>
            <person name="Kale V."/>
            <person name="Holt S."/>
            <person name="Cochrane G."/>
            <person name="Meng A."/>
            <person name="Brown T."/>
            <person name="Cohen L."/>
        </authorList>
    </citation>
    <scope>NUCLEOTIDE SEQUENCE</scope>
    <source>
        <strain evidence="2">CCMP125</strain>
    </source>
</reference>
<sequence>MVKASPRSGSVAPSKSILKTSDSSSSYRSSSRSSSSDRQTQVCFGDLVIYEFPNILGDHPACSDGAPLTIGWDPTSIENYNVQYYEYLRQSDNLPRRSRKQLTVDAGTRGTCLLQQGYTLKQILQVTEEMEVIQESRRQNMKKSNLETFKGIFMKNTSKLASKNKNKNQQQPKRGSVQPRILAAKSG</sequence>
<protein>
    <submittedName>
        <fullName evidence="2">Uncharacterized protein</fullName>
    </submittedName>
</protein>
<proteinExistence type="predicted"/>
<name>A0A7S2V7E0_9STRA</name>
<evidence type="ECO:0000313" key="2">
    <source>
        <dbReference type="EMBL" id="CAD9940063.1"/>
    </source>
</evidence>
<organism evidence="2">
    <name type="scientific">Entomoneis paludosa</name>
    <dbReference type="NCBI Taxonomy" id="265537"/>
    <lineage>
        <taxon>Eukaryota</taxon>
        <taxon>Sar</taxon>
        <taxon>Stramenopiles</taxon>
        <taxon>Ochrophyta</taxon>
        <taxon>Bacillariophyta</taxon>
        <taxon>Bacillariophyceae</taxon>
        <taxon>Bacillariophycidae</taxon>
        <taxon>Entomoneidaceae</taxon>
        <taxon>Entomoneis</taxon>
    </lineage>
</organism>
<feature type="region of interest" description="Disordered" evidence="1">
    <location>
        <begin position="161"/>
        <end position="187"/>
    </location>
</feature>
<gene>
    <name evidence="2" type="ORF">APAL1065_LOCUS388</name>
</gene>
<dbReference type="AlphaFoldDB" id="A0A7S2V7E0"/>
<dbReference type="EMBL" id="HBHT01000622">
    <property type="protein sequence ID" value="CAD9940063.1"/>
    <property type="molecule type" value="Transcribed_RNA"/>
</dbReference>
<feature type="region of interest" description="Disordered" evidence="1">
    <location>
        <begin position="1"/>
        <end position="37"/>
    </location>
</feature>
<feature type="compositionally biased region" description="Low complexity" evidence="1">
    <location>
        <begin position="14"/>
        <end position="37"/>
    </location>
</feature>
<accession>A0A7S2V7E0</accession>